<evidence type="ECO:0000256" key="6">
    <source>
        <dbReference type="SAM" id="MobiDB-lite"/>
    </source>
</evidence>
<dbReference type="AlphaFoldDB" id="L8Y8S6"/>
<sequence length="358" mass="39546">MLLGSPTGSSAFSEELCEKYAEPLLLPCEPTSPFTGPQETLALLETRWQALDPRLPEQGNIREDVQEEFKPAKVQLKKPKLLEETLGEWGHLDPAEENLRSYRKLLLWGSGRQQNKGNTCEGVSEPRVWTERFAGDSPVNPSSGITQEEEEQPWNVPDPQDGELSTVTVAQRQSVIQKPAQDRGGARLTTVPQGLGVKRPHPEDKGGQDSQYIPRVSCHLPHDIGKEHNASCHSAGSLAGQDPASCPRDDKLGVSGRKPCYTCSECGQIFTWISHLMEHQRNHNGRKRYACQSCWKTFHFSLALAEHQKIHEKEKGYTFGVGLGSHPAAREAYAGGRLGGLPEYVGGDVFPGQPEAQR</sequence>
<name>L8Y8S6_TUPCH</name>
<reference evidence="9" key="1">
    <citation type="submission" date="2012-07" db="EMBL/GenBank/DDBJ databases">
        <title>Genome of the Chinese tree shrew, a rising model animal genetically related to primates.</title>
        <authorList>
            <person name="Zhang G."/>
            <person name="Fan Y."/>
            <person name="Yao Y."/>
            <person name="Huang Z."/>
        </authorList>
    </citation>
    <scope>NUCLEOTIDE SEQUENCE [LARGE SCALE GENOMIC DNA]</scope>
</reference>
<gene>
    <name evidence="8" type="ORF">TREES_T100015418</name>
</gene>
<reference evidence="9" key="2">
    <citation type="journal article" date="2013" name="Nat. Commun.">
        <title>Genome of the Chinese tree shrew.</title>
        <authorList>
            <person name="Fan Y."/>
            <person name="Huang Z.Y."/>
            <person name="Cao C.C."/>
            <person name="Chen C.S."/>
            <person name="Chen Y.X."/>
            <person name="Fan D.D."/>
            <person name="He J."/>
            <person name="Hou H.L."/>
            <person name="Hu L."/>
            <person name="Hu X.T."/>
            <person name="Jiang X.T."/>
            <person name="Lai R."/>
            <person name="Lang Y.S."/>
            <person name="Liang B."/>
            <person name="Liao S.G."/>
            <person name="Mu D."/>
            <person name="Ma Y.Y."/>
            <person name="Niu Y.Y."/>
            <person name="Sun X.Q."/>
            <person name="Xia J.Q."/>
            <person name="Xiao J."/>
            <person name="Xiong Z.Q."/>
            <person name="Xu L."/>
            <person name="Yang L."/>
            <person name="Zhang Y."/>
            <person name="Zhao W."/>
            <person name="Zhao X.D."/>
            <person name="Zheng Y.T."/>
            <person name="Zhou J.M."/>
            <person name="Zhu Y.B."/>
            <person name="Zhang G.J."/>
            <person name="Wang J."/>
            <person name="Yao Y.G."/>
        </authorList>
    </citation>
    <scope>NUCLEOTIDE SEQUENCE [LARGE SCALE GENOMIC DNA]</scope>
</reference>
<organism evidence="8 9">
    <name type="scientific">Tupaia chinensis</name>
    <name type="common">Chinese tree shrew</name>
    <name type="synonym">Tupaia belangeri chinensis</name>
    <dbReference type="NCBI Taxonomy" id="246437"/>
    <lineage>
        <taxon>Eukaryota</taxon>
        <taxon>Metazoa</taxon>
        <taxon>Chordata</taxon>
        <taxon>Craniata</taxon>
        <taxon>Vertebrata</taxon>
        <taxon>Euteleostomi</taxon>
        <taxon>Mammalia</taxon>
        <taxon>Eutheria</taxon>
        <taxon>Euarchontoglires</taxon>
        <taxon>Scandentia</taxon>
        <taxon>Tupaiidae</taxon>
        <taxon>Tupaia</taxon>
    </lineage>
</organism>
<keyword evidence="3 5" id="KW-0863">Zinc-finger</keyword>
<keyword evidence="2" id="KW-0677">Repeat</keyword>
<dbReference type="GO" id="GO:0000978">
    <property type="term" value="F:RNA polymerase II cis-regulatory region sequence-specific DNA binding"/>
    <property type="evidence" value="ECO:0007669"/>
    <property type="project" value="TreeGrafter"/>
</dbReference>
<evidence type="ECO:0000256" key="5">
    <source>
        <dbReference type="PROSITE-ProRule" id="PRU00042"/>
    </source>
</evidence>
<dbReference type="Proteomes" id="UP000011518">
    <property type="component" value="Unassembled WGS sequence"/>
</dbReference>
<dbReference type="Pfam" id="PF00096">
    <property type="entry name" value="zf-C2H2"/>
    <property type="match status" value="1"/>
</dbReference>
<dbReference type="FunFam" id="3.30.160.60:FF:002343">
    <property type="entry name" value="Zinc finger protein 33A"/>
    <property type="match status" value="1"/>
</dbReference>
<feature type="domain" description="C2H2-type" evidence="7">
    <location>
        <begin position="261"/>
        <end position="288"/>
    </location>
</feature>
<protein>
    <submittedName>
        <fullName evidence="8">Zinc finger and SCAN domain-containing protein 18</fullName>
    </submittedName>
</protein>
<dbReference type="eggNOG" id="KOG1721">
    <property type="taxonomic scope" value="Eukaryota"/>
</dbReference>
<feature type="domain" description="C2H2-type" evidence="7">
    <location>
        <begin position="289"/>
        <end position="316"/>
    </location>
</feature>
<dbReference type="PROSITE" id="PS50157">
    <property type="entry name" value="ZINC_FINGER_C2H2_2"/>
    <property type="match status" value="2"/>
</dbReference>
<dbReference type="PANTHER" id="PTHR23226:SF157">
    <property type="entry name" value="ZINC FINGER AND SCAN DOMAIN-CONTAINING PROTEIN 18"/>
    <property type="match status" value="1"/>
</dbReference>
<dbReference type="InterPro" id="IPR013087">
    <property type="entry name" value="Znf_C2H2_type"/>
</dbReference>
<proteinExistence type="predicted"/>
<keyword evidence="4" id="KW-0862">Zinc</keyword>
<dbReference type="FunCoup" id="L8Y8S6">
    <property type="interactions" value="57"/>
</dbReference>
<evidence type="ECO:0000313" key="8">
    <source>
        <dbReference type="EMBL" id="ELV11469.1"/>
    </source>
</evidence>
<accession>L8Y8S6</accession>
<keyword evidence="1" id="KW-0479">Metal-binding</keyword>
<evidence type="ECO:0000256" key="3">
    <source>
        <dbReference type="ARBA" id="ARBA00022771"/>
    </source>
</evidence>
<dbReference type="Gene3D" id="3.30.160.60">
    <property type="entry name" value="Classic Zinc Finger"/>
    <property type="match status" value="2"/>
</dbReference>
<evidence type="ECO:0000259" key="7">
    <source>
        <dbReference type="PROSITE" id="PS50157"/>
    </source>
</evidence>
<dbReference type="GO" id="GO:0000981">
    <property type="term" value="F:DNA-binding transcription factor activity, RNA polymerase II-specific"/>
    <property type="evidence" value="ECO:0007669"/>
    <property type="project" value="TreeGrafter"/>
</dbReference>
<evidence type="ECO:0000256" key="1">
    <source>
        <dbReference type="ARBA" id="ARBA00022723"/>
    </source>
</evidence>
<keyword evidence="9" id="KW-1185">Reference proteome</keyword>
<feature type="region of interest" description="Disordered" evidence="6">
    <location>
        <begin position="176"/>
        <end position="213"/>
    </location>
</feature>
<dbReference type="PROSITE" id="PS00028">
    <property type="entry name" value="ZINC_FINGER_C2H2_1"/>
    <property type="match status" value="2"/>
</dbReference>
<evidence type="ECO:0000313" key="9">
    <source>
        <dbReference type="Proteomes" id="UP000011518"/>
    </source>
</evidence>
<dbReference type="GO" id="GO:0008270">
    <property type="term" value="F:zinc ion binding"/>
    <property type="evidence" value="ECO:0007669"/>
    <property type="project" value="UniProtKB-KW"/>
</dbReference>
<evidence type="ECO:0000256" key="4">
    <source>
        <dbReference type="ARBA" id="ARBA00022833"/>
    </source>
</evidence>
<dbReference type="InParanoid" id="L8Y8S6"/>
<dbReference type="InterPro" id="IPR036236">
    <property type="entry name" value="Znf_C2H2_sf"/>
</dbReference>
<dbReference type="EMBL" id="KB365141">
    <property type="protein sequence ID" value="ELV11469.1"/>
    <property type="molecule type" value="Genomic_DNA"/>
</dbReference>
<dbReference type="SUPFAM" id="SSF57667">
    <property type="entry name" value="beta-beta-alpha zinc fingers"/>
    <property type="match status" value="1"/>
</dbReference>
<dbReference type="PANTHER" id="PTHR23226">
    <property type="entry name" value="ZINC FINGER AND SCAN DOMAIN-CONTAINING"/>
    <property type="match status" value="1"/>
</dbReference>
<dbReference type="SMART" id="SM00355">
    <property type="entry name" value="ZnF_C2H2"/>
    <property type="match status" value="2"/>
</dbReference>
<evidence type="ECO:0000256" key="2">
    <source>
        <dbReference type="ARBA" id="ARBA00022737"/>
    </source>
</evidence>
<feature type="region of interest" description="Disordered" evidence="6">
    <location>
        <begin position="133"/>
        <end position="163"/>
    </location>
</feature>